<sequence>MPDTEGIGLKNISLKSISLKGVALNGIGLKPASERRDRGHPPRLDPHHGEPGQDLCQGHQQQRGRPRRGTGDQVVAAELCDRRGAAVGRPVLESGARGHTHDPQGRGDRSGLGQGDSVRAALHTGGGATRGTQDRPGEDPHEVELDVVPLGREGPQVVRGRGGDGHHGQQCVARRLAGAADLRDHQEAQGDGDQVVGGRHGVERAAYAVAERRPVG</sequence>
<dbReference type="AlphaFoldDB" id="A0A499USN5"/>
<feature type="region of interest" description="Disordered" evidence="1">
    <location>
        <begin position="28"/>
        <end position="169"/>
    </location>
</feature>
<evidence type="ECO:0000313" key="2">
    <source>
        <dbReference type="EMBL" id="BBJ39929.1"/>
    </source>
</evidence>
<accession>A0A499USN5</accession>
<evidence type="ECO:0000313" key="3">
    <source>
        <dbReference type="Proteomes" id="UP000463951"/>
    </source>
</evidence>
<organism evidence="2 3">
    <name type="scientific">Streptomyces antimycoticus</name>
    <dbReference type="NCBI Taxonomy" id="68175"/>
    <lineage>
        <taxon>Bacteria</taxon>
        <taxon>Bacillati</taxon>
        <taxon>Actinomycetota</taxon>
        <taxon>Actinomycetes</taxon>
        <taxon>Kitasatosporales</taxon>
        <taxon>Streptomycetaceae</taxon>
        <taxon>Streptomyces</taxon>
        <taxon>Streptomyces violaceusniger group</taxon>
    </lineage>
</organism>
<protein>
    <submittedName>
        <fullName evidence="2">Uncharacterized protein</fullName>
    </submittedName>
</protein>
<gene>
    <name evidence="2" type="ORF">SSPO_026470</name>
</gene>
<dbReference type="EMBL" id="AP019620">
    <property type="protein sequence ID" value="BBJ39929.1"/>
    <property type="molecule type" value="Genomic_DNA"/>
</dbReference>
<proteinExistence type="predicted"/>
<evidence type="ECO:0000256" key="1">
    <source>
        <dbReference type="SAM" id="MobiDB-lite"/>
    </source>
</evidence>
<reference evidence="2 3" key="1">
    <citation type="journal article" date="2020" name="Int. J. Syst. Evol. Microbiol.">
        <title>Reclassification of Streptomyces castelarensis and Streptomyces sporoclivatus as later heterotypic synonyms of Streptomyces antimycoticus.</title>
        <authorList>
            <person name="Komaki H."/>
            <person name="Tamura T."/>
        </authorList>
    </citation>
    <scope>NUCLEOTIDE SEQUENCE [LARGE SCALE GENOMIC DNA]</scope>
    <source>
        <strain evidence="2 3">NBRC 100767</strain>
    </source>
</reference>
<name>A0A499USN5_9ACTN</name>
<feature type="compositionally biased region" description="Basic and acidic residues" evidence="1">
    <location>
        <begin position="32"/>
        <end position="51"/>
    </location>
</feature>
<feature type="compositionally biased region" description="Basic and acidic residues" evidence="1">
    <location>
        <begin position="132"/>
        <end position="144"/>
    </location>
</feature>
<dbReference type="Proteomes" id="UP000463951">
    <property type="component" value="Chromosome"/>
</dbReference>
<feature type="compositionally biased region" description="Basic and acidic residues" evidence="1">
    <location>
        <begin position="99"/>
        <end position="109"/>
    </location>
</feature>